<dbReference type="Proteomes" id="UP000815677">
    <property type="component" value="Unassembled WGS sequence"/>
</dbReference>
<feature type="region of interest" description="Disordered" evidence="1">
    <location>
        <begin position="1485"/>
        <end position="1534"/>
    </location>
</feature>
<feature type="region of interest" description="Disordered" evidence="1">
    <location>
        <begin position="586"/>
        <end position="609"/>
    </location>
</feature>
<evidence type="ECO:0000313" key="3">
    <source>
        <dbReference type="Proteomes" id="UP000815677"/>
    </source>
</evidence>
<organism evidence="2 3">
    <name type="scientific">Mycena chlorophos</name>
    <name type="common">Agaric fungus</name>
    <name type="synonym">Agaricus chlorophos</name>
    <dbReference type="NCBI Taxonomy" id="658473"/>
    <lineage>
        <taxon>Eukaryota</taxon>
        <taxon>Fungi</taxon>
        <taxon>Dikarya</taxon>
        <taxon>Basidiomycota</taxon>
        <taxon>Agaricomycotina</taxon>
        <taxon>Agaricomycetes</taxon>
        <taxon>Agaricomycetidae</taxon>
        <taxon>Agaricales</taxon>
        <taxon>Marasmiineae</taxon>
        <taxon>Mycenaceae</taxon>
        <taxon>Mycena</taxon>
    </lineage>
</organism>
<accession>A0ABQ0LDK4</accession>
<protein>
    <recommendedName>
        <fullName evidence="4">GATA-type domain-containing protein</fullName>
    </recommendedName>
</protein>
<dbReference type="EMBL" id="DF844081">
    <property type="protein sequence ID" value="GAT47936.1"/>
    <property type="molecule type" value="Genomic_DNA"/>
</dbReference>
<evidence type="ECO:0008006" key="4">
    <source>
        <dbReference type="Google" id="ProtNLM"/>
    </source>
</evidence>
<name>A0ABQ0LDK4_MYCCL</name>
<proteinExistence type="predicted"/>
<dbReference type="InterPro" id="IPR013088">
    <property type="entry name" value="Znf_NHR/GATA"/>
</dbReference>
<evidence type="ECO:0000256" key="1">
    <source>
        <dbReference type="SAM" id="MobiDB-lite"/>
    </source>
</evidence>
<gene>
    <name evidence="2" type="ORF">MCHLO_05376</name>
</gene>
<feature type="compositionally biased region" description="Polar residues" evidence="1">
    <location>
        <begin position="1522"/>
        <end position="1534"/>
    </location>
</feature>
<keyword evidence="3" id="KW-1185">Reference proteome</keyword>
<sequence>MNHLLELPPELLTRILLNLSLVDISSCYDTGNTILRQLIRGSVALAYHIQLEMSGMEEDLDPTPLPILDRLTSLLERERHWLNLHPIHDNVFKLPPYSLIRGSVALTYHIQLEMSGMEEDLDPTPFPILDRLTSLLERERHWLTLHPIGCNVFKLPSHSVHFYSILSNAILVCDSGDDQGARLPTTVRCLWPVGPGHPMDNWRVVHQGDPVVDVTAAPEENLLAIATLSRQPGVQLTQLNLEFRHLSDGLPHANAAQPIIQVHTLPGHSGPGHLAPGAGRPEVYIEILGSTALIVYNFFDSDNDVEWRHKLHIYDWRTGILRNIPLGCDSSIAVTFLREDLLLLPDIEANQLRILAIPTSPAAGTSSFPTLSLQDGALALSLPPLKPTAGIREEDFALRSEPLGIARTSQFVSRADAGIVLFSYSTAQLLVDPRDAMREHILVISRSALLAAYDATLPSDRSAVLPWAAWGPACARFFTPSTLPGVTGNSMAASGSRLIFKSFNPPGPNPDPDADEFRGHPIRMLDFSPATIAKLRARNVFGSGPPNDTLDAIGKSSLVGMSGTLPDLLVADECVLDTGALVRIVGPTSKSAPTPSDDLSPSEARNSSPFIDPPIESALEYAEITSAALYDFHAIHIANTMVVGLWYSQQQAGTGAVVVLLASWSHNHLRPGVLLYGGTFTPHLGFFCGKKSKLLISARARNFLFLTSMSPKTRAQILATSPPSEVKALVEGISRPDCTQKDLENALLFLKSSALRPHKLLLLEAAREHIFSASRLPTQVNAESLTGIGRAWSMLQVVSAEKLLGYAEDDAAVALWLDLWPWLQFIDEHASELPFLSPHSSVREREMDKVFLFLASALVMGEPGGDHRRIGFVQDPRVGLSEPLGLRRLIRAWREVHLIASQERSRDVYLTILTVLGMNWFPEDKKEAVRAGAGGSDDDVARLVMRDLIVGLELLKTTADTSDHPVDDKKAGSVIFRFLTGFSNTYEPPPTGKGEHIDLKPPSFWSSLCAQNYVAVVSEYILVYAVRAPTDLTGHFRDLMERRPLLTLMIIFNTAPGHLLIPQGLRRGLLEALLRLHADHTTTQPQRLLEWIFPTKLVRASMLRAMRGALPEPLMFAASSQEFRRSSLFPYWTALETILNERLPLLKRYERGETPALRMCDNEEVAVFCLDAQSWLTKDNSAPALAPSLKSSPVPDALQPRTALSYASRTTGKPVGTKAAALPSEHCMSVTRGDCGRRSLFSGVRSQRPPPANAYVEDVRRSQTAAGQTPPARASSFPPNPLAAAEAIAAFIPERKHVCLSYDRRPSYLVPGAILETIIDIDPLRAHSVAYQAALPEHGTRVWAKGSLLPGPPRVLELLPMSRSTGPRGGAGYAPSTGYHGYEQYGRAQTPAPASSGYAEYTWPPPMPNDPYAQQRPQTAIGFRSTSQAPSTIDPRYLQNAPMRSHTPGPGAYQAYYPPPPVPVPPVPMPYAQAGPGLHYGLYHASDMGTGSQSQQRAPDAQPTPIRPAATKRTSRREGNFIISTDNPSASGLTTPPDMCPTCFNPAPTAWRFGKVSERMVCQPCSLYERRNGIKRTPEVEAQKVLRALAGGRR</sequence>
<feature type="region of interest" description="Disordered" evidence="1">
    <location>
        <begin position="1242"/>
        <end position="1278"/>
    </location>
</feature>
<feature type="region of interest" description="Disordered" evidence="1">
    <location>
        <begin position="1382"/>
        <end position="1447"/>
    </location>
</feature>
<evidence type="ECO:0000313" key="2">
    <source>
        <dbReference type="EMBL" id="GAT47936.1"/>
    </source>
</evidence>
<dbReference type="Gene3D" id="3.30.50.10">
    <property type="entry name" value="Erythroid Transcription Factor GATA-1, subunit A"/>
    <property type="match status" value="1"/>
</dbReference>
<reference evidence="2" key="1">
    <citation type="submission" date="2014-09" db="EMBL/GenBank/DDBJ databases">
        <title>Genome sequence of the luminous mushroom Mycena chlorophos for searching fungal bioluminescence genes.</title>
        <authorList>
            <person name="Tanaka Y."/>
            <person name="Kasuga D."/>
            <person name="Oba Y."/>
            <person name="Hase S."/>
            <person name="Sato K."/>
            <person name="Oba Y."/>
            <person name="Sakakibara Y."/>
        </authorList>
    </citation>
    <scope>NUCLEOTIDE SEQUENCE</scope>
</reference>
<feature type="compositionally biased region" description="Polar residues" evidence="1">
    <location>
        <begin position="588"/>
        <end position="609"/>
    </location>
</feature>